<organism evidence="1 2">
    <name type="scientific">Pedobacter albus</name>
    <dbReference type="NCBI Taxonomy" id="3113905"/>
    <lineage>
        <taxon>Bacteria</taxon>
        <taxon>Pseudomonadati</taxon>
        <taxon>Bacteroidota</taxon>
        <taxon>Sphingobacteriia</taxon>
        <taxon>Sphingobacteriales</taxon>
        <taxon>Sphingobacteriaceae</taxon>
        <taxon>Pedobacter</taxon>
    </lineage>
</organism>
<evidence type="ECO:0000313" key="1">
    <source>
        <dbReference type="EMBL" id="MEE1946958.1"/>
    </source>
</evidence>
<gene>
    <name evidence="1" type="ORF">VRU48_17675</name>
</gene>
<dbReference type="EMBL" id="JAZDQT010000003">
    <property type="protein sequence ID" value="MEE1946958.1"/>
    <property type="molecule type" value="Genomic_DNA"/>
</dbReference>
<keyword evidence="2" id="KW-1185">Reference proteome</keyword>
<name>A0ABU7IBW2_9SPHI</name>
<sequence length="59" mass="6716">MKKRPAKRISPKTGSGYSKADEEFFKLTAQIIVDHILASDKDDPNVSKSISQKRLRKKK</sequence>
<reference evidence="1 2" key="1">
    <citation type="submission" date="2024-01" db="EMBL/GenBank/DDBJ databases">
        <title>Pedobacter sp. nov., isolated from fresh soil.</title>
        <authorList>
            <person name="Le N.T.T."/>
        </authorList>
    </citation>
    <scope>NUCLEOTIDE SEQUENCE [LARGE SCALE GENOMIC DNA]</scope>
    <source>
        <strain evidence="1 2">KR3-3</strain>
    </source>
</reference>
<accession>A0ABU7IBW2</accession>
<protein>
    <submittedName>
        <fullName evidence="1">Uncharacterized protein</fullName>
    </submittedName>
</protein>
<dbReference type="Proteomes" id="UP001336835">
    <property type="component" value="Unassembled WGS sequence"/>
</dbReference>
<evidence type="ECO:0000313" key="2">
    <source>
        <dbReference type="Proteomes" id="UP001336835"/>
    </source>
</evidence>
<comment type="caution">
    <text evidence="1">The sequence shown here is derived from an EMBL/GenBank/DDBJ whole genome shotgun (WGS) entry which is preliminary data.</text>
</comment>
<dbReference type="RefSeq" id="WP_330109245.1">
    <property type="nucleotide sequence ID" value="NZ_JAZDQT010000003.1"/>
</dbReference>
<proteinExistence type="predicted"/>